<dbReference type="EMBL" id="BSYO01000040">
    <property type="protein sequence ID" value="GMH31531.1"/>
    <property type="molecule type" value="Genomic_DNA"/>
</dbReference>
<evidence type="ECO:0000313" key="2">
    <source>
        <dbReference type="Proteomes" id="UP001279734"/>
    </source>
</evidence>
<accession>A0AAD3Y8Y1</accession>
<proteinExistence type="predicted"/>
<reference evidence="1" key="1">
    <citation type="submission" date="2023-05" db="EMBL/GenBank/DDBJ databases">
        <title>Nepenthes gracilis genome sequencing.</title>
        <authorList>
            <person name="Fukushima K."/>
        </authorList>
    </citation>
    <scope>NUCLEOTIDE SEQUENCE</scope>
    <source>
        <strain evidence="1">SING2019-196</strain>
    </source>
</reference>
<sequence length="85" mass="9797">MRNSASKYSMLSSGKRTQTSNDHIFIKSKLARTYELHTVLLIDTKSVRIFAYLPCKDFRLFAFLDCKRKSNRSYPTTLIFGIAIA</sequence>
<comment type="caution">
    <text evidence="1">The sequence shown here is derived from an EMBL/GenBank/DDBJ whole genome shotgun (WGS) entry which is preliminary data.</text>
</comment>
<gene>
    <name evidence="1" type="ORF">Nepgr_033374</name>
</gene>
<organism evidence="1 2">
    <name type="scientific">Nepenthes gracilis</name>
    <name type="common">Slender pitcher plant</name>
    <dbReference type="NCBI Taxonomy" id="150966"/>
    <lineage>
        <taxon>Eukaryota</taxon>
        <taxon>Viridiplantae</taxon>
        <taxon>Streptophyta</taxon>
        <taxon>Embryophyta</taxon>
        <taxon>Tracheophyta</taxon>
        <taxon>Spermatophyta</taxon>
        <taxon>Magnoliopsida</taxon>
        <taxon>eudicotyledons</taxon>
        <taxon>Gunneridae</taxon>
        <taxon>Pentapetalae</taxon>
        <taxon>Caryophyllales</taxon>
        <taxon>Nepenthaceae</taxon>
        <taxon>Nepenthes</taxon>
    </lineage>
</organism>
<keyword evidence="2" id="KW-1185">Reference proteome</keyword>
<name>A0AAD3Y8Y1_NEPGR</name>
<dbReference type="AlphaFoldDB" id="A0AAD3Y8Y1"/>
<evidence type="ECO:0000313" key="1">
    <source>
        <dbReference type="EMBL" id="GMH31531.1"/>
    </source>
</evidence>
<dbReference type="Proteomes" id="UP001279734">
    <property type="component" value="Unassembled WGS sequence"/>
</dbReference>
<protein>
    <submittedName>
        <fullName evidence="1">Uncharacterized protein</fullName>
    </submittedName>
</protein>